<dbReference type="EMBL" id="JACAZI010000013">
    <property type="protein sequence ID" value="KAF7345860.1"/>
    <property type="molecule type" value="Genomic_DNA"/>
</dbReference>
<dbReference type="InterPro" id="IPR051908">
    <property type="entry name" value="Ribosomal_N-acetyltransferase"/>
</dbReference>
<dbReference type="InterPro" id="IPR016181">
    <property type="entry name" value="Acyl_CoA_acyltransferase"/>
</dbReference>
<dbReference type="OrthoDB" id="41238at2759"/>
<dbReference type="PANTHER" id="PTHR43441:SF5">
    <property type="entry name" value="FAMILY ACETYLTRANSFERASE, PUTATIVE-RELATED"/>
    <property type="match status" value="1"/>
</dbReference>
<protein>
    <submittedName>
        <fullName evidence="1">Acyl-N-acyltransferase</fullName>
    </submittedName>
</protein>
<dbReference type="Proteomes" id="UP000620124">
    <property type="component" value="Unassembled WGS sequence"/>
</dbReference>
<sequence length="185" mass="20732">MALMQDVKFCFPISQELENERVKLVAFAPAEHADAFFTGADESLYTHLPWGPFFTVAEFRASFGPHVNPDPSRLIFAVLDKTTADAPQLAGTIGFMNTPRAPQHRARRRASMRAAERLGFRHEGVPRWDHILRPGKAANRVDVALRAGDPKPDSPGTDMVVYSLCWDDWEGGAREAVDKIMQRTR</sequence>
<reference evidence="1" key="1">
    <citation type="submission" date="2020-05" db="EMBL/GenBank/DDBJ databases">
        <title>Mycena genomes resolve the evolution of fungal bioluminescence.</title>
        <authorList>
            <person name="Tsai I.J."/>
        </authorList>
    </citation>
    <scope>NUCLEOTIDE SEQUENCE</scope>
    <source>
        <strain evidence="1">CCC161011</strain>
    </source>
</reference>
<keyword evidence="1" id="KW-0012">Acyltransferase</keyword>
<dbReference type="PANTHER" id="PTHR43441">
    <property type="entry name" value="RIBOSOMAL-PROTEIN-SERINE ACETYLTRANSFERASE"/>
    <property type="match status" value="1"/>
</dbReference>
<dbReference type="GO" id="GO:1990189">
    <property type="term" value="F:protein N-terminal-serine acetyltransferase activity"/>
    <property type="evidence" value="ECO:0007669"/>
    <property type="project" value="TreeGrafter"/>
</dbReference>
<dbReference type="AlphaFoldDB" id="A0A8H6XT64"/>
<organism evidence="1 2">
    <name type="scientific">Mycena venus</name>
    <dbReference type="NCBI Taxonomy" id="2733690"/>
    <lineage>
        <taxon>Eukaryota</taxon>
        <taxon>Fungi</taxon>
        <taxon>Dikarya</taxon>
        <taxon>Basidiomycota</taxon>
        <taxon>Agaricomycotina</taxon>
        <taxon>Agaricomycetes</taxon>
        <taxon>Agaricomycetidae</taxon>
        <taxon>Agaricales</taxon>
        <taxon>Marasmiineae</taxon>
        <taxon>Mycenaceae</taxon>
        <taxon>Mycena</taxon>
    </lineage>
</organism>
<comment type="caution">
    <text evidence="1">The sequence shown here is derived from an EMBL/GenBank/DDBJ whole genome shotgun (WGS) entry which is preliminary data.</text>
</comment>
<dbReference type="SUPFAM" id="SSF55729">
    <property type="entry name" value="Acyl-CoA N-acyltransferases (Nat)"/>
    <property type="match status" value="1"/>
</dbReference>
<keyword evidence="2" id="KW-1185">Reference proteome</keyword>
<name>A0A8H6XT64_9AGAR</name>
<evidence type="ECO:0000313" key="1">
    <source>
        <dbReference type="EMBL" id="KAF7345860.1"/>
    </source>
</evidence>
<evidence type="ECO:0000313" key="2">
    <source>
        <dbReference type="Proteomes" id="UP000620124"/>
    </source>
</evidence>
<dbReference type="GO" id="GO:0008999">
    <property type="term" value="F:protein-N-terminal-alanine acetyltransferase activity"/>
    <property type="evidence" value="ECO:0007669"/>
    <property type="project" value="TreeGrafter"/>
</dbReference>
<accession>A0A8H6XT64</accession>
<keyword evidence="1" id="KW-0808">Transferase</keyword>
<gene>
    <name evidence="1" type="ORF">MVEN_01607900</name>
</gene>
<proteinExistence type="predicted"/>
<dbReference type="Gene3D" id="3.40.630.30">
    <property type="match status" value="2"/>
</dbReference>